<accession>A0A2T4SU29</accession>
<dbReference type="Proteomes" id="UP000283576">
    <property type="component" value="Unassembled WGS sequence"/>
</dbReference>
<reference evidence="2 3" key="1">
    <citation type="journal article" date="2016" name="Front. Microbiol.">
        <title>Comprehensive Phylogenetic Analysis of Bovine Non-aureus Staphylococci Species Based on Whole-Genome Sequencing.</title>
        <authorList>
            <person name="Naushad S."/>
            <person name="Barkema H.W."/>
            <person name="Luby C."/>
            <person name="Condas L.A."/>
            <person name="Nobrega D.B."/>
            <person name="Carson D.A."/>
            <person name="De Buck J."/>
        </authorList>
    </citation>
    <scope>NUCLEOTIDE SEQUENCE [LARGE SCALE GENOMIC DNA]</scope>
    <source>
        <strain evidence="2 3">SNUC 1388</strain>
    </source>
</reference>
<evidence type="ECO:0000313" key="2">
    <source>
        <dbReference type="EMBL" id="RIL42066.1"/>
    </source>
</evidence>
<dbReference type="AlphaFoldDB" id="A0A2T4SU29"/>
<dbReference type="Pfam" id="PF04507">
    <property type="entry name" value="DUF576"/>
    <property type="match status" value="1"/>
</dbReference>
<dbReference type="EMBL" id="QXRZ01000006">
    <property type="protein sequence ID" value="RIL42066.1"/>
    <property type="molecule type" value="Genomic_DNA"/>
</dbReference>
<comment type="similarity">
    <text evidence="1">Belongs to the staphylococcal tandem lipoprotein family.</text>
</comment>
<name>A0A2T4SU29_STAGA</name>
<gene>
    <name evidence="2" type="ORF">BUZ01_09815</name>
</gene>
<evidence type="ECO:0000313" key="3">
    <source>
        <dbReference type="Proteomes" id="UP000283576"/>
    </source>
</evidence>
<sequence>MIHSFFEKNYYEIPTQYAPKLLLKGKGDFKDASIGSKDIKIPFIEKTKENIYFFDSITFSPSKNL</sequence>
<organism evidence="2 3">
    <name type="scientific">Staphylococcus gallinarum</name>
    <dbReference type="NCBI Taxonomy" id="1293"/>
    <lineage>
        <taxon>Bacteria</taxon>
        <taxon>Bacillati</taxon>
        <taxon>Bacillota</taxon>
        <taxon>Bacilli</taxon>
        <taxon>Bacillales</taxon>
        <taxon>Staphylococcaceae</taxon>
        <taxon>Staphylococcus</taxon>
    </lineage>
</organism>
<proteinExistence type="inferred from homology"/>
<protein>
    <submittedName>
        <fullName evidence="2">Csa1 family protein</fullName>
    </submittedName>
</protein>
<dbReference type="InterPro" id="IPR038641">
    <property type="entry name" value="Csa_sf"/>
</dbReference>
<evidence type="ECO:0000256" key="1">
    <source>
        <dbReference type="ARBA" id="ARBA00009715"/>
    </source>
</evidence>
<dbReference type="RefSeq" id="WP_107590250.1">
    <property type="nucleotide sequence ID" value="NZ_JAIEXT010000003.1"/>
</dbReference>
<dbReference type="InterPro" id="IPR007595">
    <property type="entry name" value="Csa"/>
</dbReference>
<comment type="caution">
    <text evidence="2">The sequence shown here is derived from an EMBL/GenBank/DDBJ whole genome shotgun (WGS) entry which is preliminary data.</text>
</comment>
<dbReference type="Gene3D" id="2.50.20.40">
    <property type="match status" value="1"/>
</dbReference>